<dbReference type="EnsemblMetazoa" id="XM_029485452.1">
    <property type="protein sequence ID" value="XP_029341312.1"/>
    <property type="gene ID" value="LOC100569305"/>
</dbReference>
<feature type="domain" description="RING-type" evidence="5">
    <location>
        <begin position="398"/>
        <end position="437"/>
    </location>
</feature>
<evidence type="ECO:0000313" key="7">
    <source>
        <dbReference type="Proteomes" id="UP000007819"/>
    </source>
</evidence>
<keyword evidence="7" id="KW-1185">Reference proteome</keyword>
<evidence type="ECO:0000313" key="6">
    <source>
        <dbReference type="EnsemblMetazoa" id="XP_029341312.1"/>
    </source>
</evidence>
<dbReference type="RefSeq" id="XP_029341312.1">
    <property type="nucleotide sequence ID" value="XM_029485452.1"/>
</dbReference>
<evidence type="ECO:0000259" key="5">
    <source>
        <dbReference type="PROSITE" id="PS50089"/>
    </source>
</evidence>
<dbReference type="OrthoDB" id="1711136at2759"/>
<dbReference type="InterPro" id="IPR001841">
    <property type="entry name" value="Znf_RING"/>
</dbReference>
<reference evidence="6" key="2">
    <citation type="submission" date="2022-06" db="UniProtKB">
        <authorList>
            <consortium name="EnsemblMetazoa"/>
        </authorList>
    </citation>
    <scope>IDENTIFICATION</scope>
</reference>
<protein>
    <recommendedName>
        <fullName evidence="5">RING-type domain-containing protein</fullName>
    </recommendedName>
</protein>
<reference evidence="7" key="1">
    <citation type="submission" date="2010-06" db="EMBL/GenBank/DDBJ databases">
        <authorList>
            <person name="Jiang H."/>
            <person name="Abraham K."/>
            <person name="Ali S."/>
            <person name="Alsbrooks S.L."/>
            <person name="Anim B.N."/>
            <person name="Anosike U.S."/>
            <person name="Attaway T."/>
            <person name="Bandaranaike D.P."/>
            <person name="Battles P.K."/>
            <person name="Bell S.N."/>
            <person name="Bell A.V."/>
            <person name="Beltran B."/>
            <person name="Bickham C."/>
            <person name="Bustamante Y."/>
            <person name="Caleb T."/>
            <person name="Canada A."/>
            <person name="Cardenas V."/>
            <person name="Carter K."/>
            <person name="Chacko J."/>
            <person name="Chandrabose M.N."/>
            <person name="Chavez D."/>
            <person name="Chavez A."/>
            <person name="Chen L."/>
            <person name="Chu H.-S."/>
            <person name="Claassen K.J."/>
            <person name="Cockrell R."/>
            <person name="Collins M."/>
            <person name="Cooper J.A."/>
            <person name="Cree A."/>
            <person name="Curry S.M."/>
            <person name="Da Y."/>
            <person name="Dao M.D."/>
            <person name="Das B."/>
            <person name="Davila M.-L."/>
            <person name="Davy-Carroll L."/>
            <person name="Denson S."/>
            <person name="Dinh H."/>
            <person name="Ebong V.E."/>
            <person name="Edwards J.R."/>
            <person name="Egan A."/>
            <person name="El-Daye J."/>
            <person name="Escobedo L."/>
            <person name="Fernandez S."/>
            <person name="Fernando P.R."/>
            <person name="Flagg N."/>
            <person name="Forbes L.D."/>
            <person name="Fowler R.G."/>
            <person name="Fu Q."/>
            <person name="Gabisi R.A."/>
            <person name="Ganer J."/>
            <person name="Garbino Pronczuk A."/>
            <person name="Garcia R.M."/>
            <person name="Garner T."/>
            <person name="Garrett T.E."/>
            <person name="Gonzalez D.A."/>
            <person name="Hamid H."/>
            <person name="Hawkins E.S."/>
            <person name="Hirani K."/>
            <person name="Hogues M.E."/>
            <person name="Hollins B."/>
            <person name="Hsiao C.-H."/>
            <person name="Jabil R."/>
            <person name="James M.L."/>
            <person name="Jhangiani S.N."/>
            <person name="Johnson B."/>
            <person name="Johnson Q."/>
            <person name="Joshi V."/>
            <person name="Kalu J.B."/>
            <person name="Kam C."/>
            <person name="Kashfia A."/>
            <person name="Keebler J."/>
            <person name="Kisamo H."/>
            <person name="Kovar C.L."/>
            <person name="Lago L.A."/>
            <person name="Lai C.-Y."/>
            <person name="Laidlaw J."/>
            <person name="Lara F."/>
            <person name="Le T.-K."/>
            <person name="Lee S.L."/>
            <person name="Legall F.H."/>
            <person name="Lemon S.J."/>
            <person name="Lewis L.R."/>
            <person name="Li B."/>
            <person name="Liu Y."/>
            <person name="Liu Y.-S."/>
            <person name="Lopez J."/>
            <person name="Lozado R.J."/>
            <person name="Lu J."/>
            <person name="Madu R.C."/>
            <person name="Maheshwari M."/>
            <person name="Maheshwari R."/>
            <person name="Malloy K."/>
            <person name="Martinez E."/>
            <person name="Mathew T."/>
            <person name="Mercado I.C."/>
            <person name="Mercado C."/>
            <person name="Meyer B."/>
            <person name="Montgomery K."/>
            <person name="Morgan M.B."/>
            <person name="Munidasa M."/>
            <person name="Nazareth L.V."/>
            <person name="Nelson J."/>
            <person name="Ng B.M."/>
            <person name="Nguyen N.B."/>
            <person name="Nguyen P.Q."/>
            <person name="Nguyen T."/>
            <person name="Obregon M."/>
            <person name="Okwuonu G.O."/>
            <person name="Onwere C.G."/>
            <person name="Orozco G."/>
            <person name="Parra A."/>
            <person name="Patel S."/>
            <person name="Patil S."/>
            <person name="Perez A."/>
            <person name="Perez Y."/>
            <person name="Pham C."/>
            <person name="Primus E.L."/>
            <person name="Pu L.-L."/>
            <person name="Puazo M."/>
            <person name="Qin X."/>
            <person name="Quiroz J.B."/>
            <person name="Reese J."/>
            <person name="Richards S."/>
            <person name="Rives C.M."/>
            <person name="Robberts R."/>
            <person name="Ruiz S.J."/>
            <person name="Ruiz M.J."/>
            <person name="Santibanez J."/>
            <person name="Schneider B.W."/>
            <person name="Sisson I."/>
            <person name="Smith M."/>
            <person name="Sodergren E."/>
            <person name="Song X.-Z."/>
            <person name="Song B.B."/>
            <person name="Summersgill H."/>
            <person name="Thelus R."/>
            <person name="Thornton R.D."/>
            <person name="Trejos Z.Y."/>
            <person name="Usmani K."/>
            <person name="Vattathil S."/>
            <person name="Villasana D."/>
            <person name="Walker D.L."/>
            <person name="Wang S."/>
            <person name="Wang K."/>
            <person name="White C.S."/>
            <person name="Williams A.C."/>
            <person name="Williamson J."/>
            <person name="Wilson K."/>
            <person name="Woghiren I.O."/>
            <person name="Woodworth J.R."/>
            <person name="Worley K.C."/>
            <person name="Wright R.A."/>
            <person name="Wu W."/>
            <person name="Young L."/>
            <person name="Zhang L."/>
            <person name="Zhang J."/>
            <person name="Zhu Y."/>
            <person name="Muzny D.M."/>
            <person name="Weinstock G."/>
            <person name="Gibbs R.A."/>
        </authorList>
    </citation>
    <scope>NUCLEOTIDE SEQUENCE [LARGE SCALE GENOMIC DNA]</scope>
    <source>
        <strain evidence="7">LSR1</strain>
    </source>
</reference>
<dbReference type="Gene3D" id="3.30.40.10">
    <property type="entry name" value="Zinc/RING finger domain, C3HC4 (zinc finger)"/>
    <property type="match status" value="1"/>
</dbReference>
<dbReference type="InterPro" id="IPR047126">
    <property type="entry name" value="RNF141-like"/>
</dbReference>
<dbReference type="CDD" id="cd16449">
    <property type="entry name" value="RING-HC"/>
    <property type="match status" value="1"/>
</dbReference>
<dbReference type="Proteomes" id="UP000007819">
    <property type="component" value="Chromosome X"/>
</dbReference>
<dbReference type="GO" id="GO:0008270">
    <property type="term" value="F:zinc ion binding"/>
    <property type="evidence" value="ECO:0007669"/>
    <property type="project" value="UniProtKB-KW"/>
</dbReference>
<dbReference type="SUPFAM" id="SSF57850">
    <property type="entry name" value="RING/U-box"/>
    <property type="match status" value="1"/>
</dbReference>
<sequence length="448" mass="51069">MDRQGSRQNQQRSRSRSPIHTGIRAEPGIHNGSSIYTDDLNFRYYTHNVTANKRQLRCVNYYSMRCRGRGSVNLDNTDFRMTRPHYCVPLQSVNNDENDNRTSLLITLRQRATREQTYLQTIYNEEIQRFPSSAQLVTYVQASRSMQRARRGHQPHTPDVEEVIAPVPIVSPIRANNEPAENLPSARNGDVPGRIRREIWGQFFQSMEGENDVEEVIAPVPRVSPIRANNEPAENLPSARNGDVPGRIRREIWGQFFQSMEGENDVEEVIAPVPRVSPIRANNEPAENLPRARNGDVPGRIRREIWGQFFQSMEGENDVEEVIAPVPRVSPIRANNEPAENLPSGRNGDVPGRIRREIWGQFFQRMEGGNDVEEVTASVPRVSPIRANNEPAEIVEICIICFNDETNVTLRPCNHKFCNTCTIRLMEDDFNTCPLCRGSIVAYDDIQL</sequence>
<dbReference type="InterPro" id="IPR013083">
    <property type="entry name" value="Znf_RING/FYVE/PHD"/>
</dbReference>
<dbReference type="PROSITE" id="PS50089">
    <property type="entry name" value="ZF_RING_2"/>
    <property type="match status" value="1"/>
</dbReference>
<dbReference type="GeneID" id="100569305"/>
<keyword evidence="1 3" id="KW-0479">Metal-binding</keyword>
<evidence type="ECO:0000256" key="4">
    <source>
        <dbReference type="SAM" id="MobiDB-lite"/>
    </source>
</evidence>
<dbReference type="SMART" id="SM00184">
    <property type="entry name" value="RING"/>
    <property type="match status" value="1"/>
</dbReference>
<dbReference type="Pfam" id="PF13920">
    <property type="entry name" value="zf-C3HC4_3"/>
    <property type="match status" value="1"/>
</dbReference>
<keyword evidence="1 3" id="KW-0863">Zinc-finger</keyword>
<feature type="compositionally biased region" description="Low complexity" evidence="4">
    <location>
        <begin position="1"/>
        <end position="12"/>
    </location>
</feature>
<keyword evidence="2" id="KW-0862">Zinc</keyword>
<proteinExistence type="predicted"/>
<dbReference type="PANTHER" id="PTHR12109">
    <property type="entry name" value="RING FINGER PROTEIN 141-RELATED"/>
    <property type="match status" value="1"/>
</dbReference>
<dbReference type="KEGG" id="api:100569305"/>
<accession>A0A8R2JL40</accession>
<evidence type="ECO:0000256" key="3">
    <source>
        <dbReference type="PROSITE-ProRule" id="PRU00175"/>
    </source>
</evidence>
<organism evidence="6 7">
    <name type="scientific">Acyrthosiphon pisum</name>
    <name type="common">Pea aphid</name>
    <dbReference type="NCBI Taxonomy" id="7029"/>
    <lineage>
        <taxon>Eukaryota</taxon>
        <taxon>Metazoa</taxon>
        <taxon>Ecdysozoa</taxon>
        <taxon>Arthropoda</taxon>
        <taxon>Hexapoda</taxon>
        <taxon>Insecta</taxon>
        <taxon>Pterygota</taxon>
        <taxon>Neoptera</taxon>
        <taxon>Paraneoptera</taxon>
        <taxon>Hemiptera</taxon>
        <taxon>Sternorrhyncha</taxon>
        <taxon>Aphidomorpha</taxon>
        <taxon>Aphidoidea</taxon>
        <taxon>Aphididae</taxon>
        <taxon>Macrosiphini</taxon>
        <taxon>Acyrthosiphon</taxon>
    </lineage>
</organism>
<feature type="region of interest" description="Disordered" evidence="4">
    <location>
        <begin position="1"/>
        <end position="30"/>
    </location>
</feature>
<evidence type="ECO:0000256" key="1">
    <source>
        <dbReference type="ARBA" id="ARBA00022771"/>
    </source>
</evidence>
<dbReference type="AlphaFoldDB" id="A0A8R2JL40"/>
<evidence type="ECO:0000256" key="2">
    <source>
        <dbReference type="ARBA" id="ARBA00022833"/>
    </source>
</evidence>
<dbReference type="PANTHER" id="PTHR12109:SF5">
    <property type="entry name" value="RING-TYPE DOMAIN-CONTAINING PROTEIN"/>
    <property type="match status" value="1"/>
</dbReference>
<name>A0A8R2JL40_ACYPI</name>